<evidence type="ECO:0000313" key="2">
    <source>
        <dbReference type="EMBL" id="MCC2031836.1"/>
    </source>
</evidence>
<dbReference type="Pfam" id="PF14594">
    <property type="entry name" value="Sipho_Gp37"/>
    <property type="match status" value="1"/>
</dbReference>
<comment type="caution">
    <text evidence="2">The sequence shown here is derived from an EMBL/GenBank/DDBJ whole genome shotgun (WGS) entry which is preliminary data.</text>
</comment>
<accession>A0A9X1LUB2</accession>
<evidence type="ECO:0000313" key="3">
    <source>
        <dbReference type="Proteomes" id="UP001139354"/>
    </source>
</evidence>
<proteinExistence type="predicted"/>
<dbReference type="Proteomes" id="UP001139354">
    <property type="component" value="Unassembled WGS sequence"/>
</dbReference>
<evidence type="ECO:0000259" key="1">
    <source>
        <dbReference type="Pfam" id="PF14594"/>
    </source>
</evidence>
<organism evidence="2 3">
    <name type="scientific">Microbacterium allomyrinae</name>
    <dbReference type="NCBI Taxonomy" id="2830666"/>
    <lineage>
        <taxon>Bacteria</taxon>
        <taxon>Bacillati</taxon>
        <taxon>Actinomycetota</taxon>
        <taxon>Actinomycetes</taxon>
        <taxon>Micrococcales</taxon>
        <taxon>Microbacteriaceae</taxon>
        <taxon>Microbacterium</taxon>
    </lineage>
</organism>
<dbReference type="RefSeq" id="WP_229383768.1">
    <property type="nucleotide sequence ID" value="NZ_JAGTTN010000002.1"/>
</dbReference>
<gene>
    <name evidence="2" type="ORF">KEC57_06515</name>
</gene>
<dbReference type="EMBL" id="JAGTTN010000002">
    <property type="protein sequence ID" value="MCC2031836.1"/>
    <property type="molecule type" value="Genomic_DNA"/>
</dbReference>
<keyword evidence="3" id="KW-1185">Reference proteome</keyword>
<reference evidence="2" key="1">
    <citation type="submission" date="2021-04" db="EMBL/GenBank/DDBJ databases">
        <title>Microbacterium tenobrionis sp. nov. and Microbacterium allomyrinae sp. nov., isolated from larvae of Tenobrio molitor and Allomyrina dichotoma, respectively.</title>
        <authorList>
            <person name="Lee S.D."/>
        </authorList>
    </citation>
    <scope>NUCLEOTIDE SEQUENCE</scope>
    <source>
        <strain evidence="2">BWT-G7</strain>
    </source>
</reference>
<sequence length="355" mass="38899">MLQFVLLDKTSTFIRLITPNTSHVELLWDAVSFAELEFDDDDPIWAAVADGARVRALFDGQPVMCGPVITRRGNAPMGSSTMLVEDDFRMFRSLGWPNPASPLTAQTSEYRRYSGPTETIVKTACQELSDRLGLGWTITPTLGRGTSQRIELRMHPLVDKFTVPLKADRLTWTISDGVVDVVDGDTFPRVLTPDSGVLGNYRWEISYPEATRVVVGGEGEGTDRLFQQFIDTTREAHWGSVVDVFKDSRMAQGITDLSTDGAEALAEGAPKVSVSTDLIENSWFRFGRYHVGDKVAVNIGPIDTVEVITRVVMDDGPADGLVVVPHLGEAADTPDDKTAAAIASLARGVRDQEKR</sequence>
<protein>
    <recommendedName>
        <fullName evidence="1">Gp28/Gp37-like domain-containing protein</fullName>
    </recommendedName>
</protein>
<dbReference type="AlphaFoldDB" id="A0A9X1LUB2"/>
<name>A0A9X1LUB2_9MICO</name>
<dbReference type="InterPro" id="IPR029432">
    <property type="entry name" value="Gp28/Gp37-like_dom"/>
</dbReference>
<feature type="domain" description="Gp28/Gp37-like" evidence="1">
    <location>
        <begin position="89"/>
        <end position="311"/>
    </location>
</feature>